<sequence>MTTRNVILVLALGATVGGCASSIKVTKLDPNAAPPVGVPWNLPMTQYTLTITRQVQSCDETMNVKVSVAVAQGKALDPTMQYVLSSNGFWATSDITAGLGADGVSTSLNAQSTDQTGAVITGLVTTAAQIAVAAGARDPAKPYFQCTDAVKEAQLKLNPIQVKGEHKVLSLSDVVDADNAAVTDATARVTQLVTAMQIDPSQKQALSMAAEDLRNKTTKLTKHQAELTTTLKVVQNVQTVIWPPRGDVFKSDHAFQMDEGAAQKWVSWYVDNPKLKTPFTGEKPELKVSSFDVSVALYRPDGATGGWTSAVPPATADIKVGVPVRVAGLGRLMVCTGTPCDETLAPGRTLKTNESLPVKPDARVLQVGQMYVVPMTGGTFKSEMAAISLDTNGNPTSIEIAEKTAVAAAAVGQAASTATQLAAIPGQVRQARLAATQAEAAQINAEISLTQAKANATTAAATATDAAQTAFATAQANLATARANALSAGPTGQLALVNAQNNLAVAQAQAAANAQAPDEQSKIAMTNVQTTLLTAQANGLNAQVAIAKAKAALAAGQ</sequence>
<name>A0AAW5ZUL9_RALSL</name>
<evidence type="ECO:0000256" key="1">
    <source>
        <dbReference type="SAM" id="SignalP"/>
    </source>
</evidence>
<accession>A0AAW5ZUL9</accession>
<reference evidence="2" key="1">
    <citation type="submission" date="2021-09" db="EMBL/GenBank/DDBJ databases">
        <title>Genomic analysis of Ralstonia spp.</title>
        <authorList>
            <person name="Aburjaile F."/>
            <person name="Ariute J.C."/>
            <person name="Pais A.K.L."/>
            <person name="Albuquerque G.M.R."/>
            <person name="Silva A.M.F."/>
            <person name="Brenig B."/>
            <person name="Azevedo V."/>
            <person name="Matiuzzi M."/>
            <person name="Ramos R."/>
            <person name="Goes-Neto A."/>
            <person name="Soares S."/>
            <person name="Iseppon A.M.B."/>
            <person name="Souza E."/>
            <person name="Gama M."/>
        </authorList>
    </citation>
    <scope>NUCLEOTIDE SEQUENCE</scope>
    <source>
        <strain evidence="2">CCRMRs91</strain>
    </source>
</reference>
<organism evidence="2 3">
    <name type="scientific">Ralstonia solanacearum</name>
    <name type="common">Pseudomonas solanacearum</name>
    <dbReference type="NCBI Taxonomy" id="305"/>
    <lineage>
        <taxon>Bacteria</taxon>
        <taxon>Pseudomonadati</taxon>
        <taxon>Pseudomonadota</taxon>
        <taxon>Betaproteobacteria</taxon>
        <taxon>Burkholderiales</taxon>
        <taxon>Burkholderiaceae</taxon>
        <taxon>Ralstonia</taxon>
        <taxon>Ralstonia solanacearum species complex</taxon>
    </lineage>
</organism>
<dbReference type="AlphaFoldDB" id="A0AAW5ZUL9"/>
<dbReference type="RefSeq" id="WP_271657379.1">
    <property type="nucleotide sequence ID" value="NZ_JAIVFG010000075.1"/>
</dbReference>
<dbReference type="PROSITE" id="PS51257">
    <property type="entry name" value="PROKAR_LIPOPROTEIN"/>
    <property type="match status" value="1"/>
</dbReference>
<evidence type="ECO:0000313" key="2">
    <source>
        <dbReference type="EMBL" id="MDB0573871.1"/>
    </source>
</evidence>
<gene>
    <name evidence="2" type="ORF">LBW59_24315</name>
</gene>
<comment type="caution">
    <text evidence="2">The sequence shown here is derived from an EMBL/GenBank/DDBJ whole genome shotgun (WGS) entry which is preliminary data.</text>
</comment>
<feature type="chain" id="PRO_5044026151" evidence="1">
    <location>
        <begin position="21"/>
        <end position="557"/>
    </location>
</feature>
<feature type="signal peptide" evidence="1">
    <location>
        <begin position="1"/>
        <end position="20"/>
    </location>
</feature>
<protein>
    <submittedName>
        <fullName evidence="2">Uncharacterized protein</fullName>
    </submittedName>
</protein>
<evidence type="ECO:0000313" key="3">
    <source>
        <dbReference type="Proteomes" id="UP001144050"/>
    </source>
</evidence>
<keyword evidence="1" id="KW-0732">Signal</keyword>
<dbReference type="EMBL" id="JAIVFG010000075">
    <property type="protein sequence ID" value="MDB0573871.1"/>
    <property type="molecule type" value="Genomic_DNA"/>
</dbReference>
<dbReference type="Proteomes" id="UP001144050">
    <property type="component" value="Unassembled WGS sequence"/>
</dbReference>
<proteinExistence type="predicted"/>